<dbReference type="Pfam" id="PF08798">
    <property type="entry name" value="CRISPR_assoc"/>
    <property type="match status" value="1"/>
</dbReference>
<dbReference type="Proteomes" id="UP000516235">
    <property type="component" value="Chromosome"/>
</dbReference>
<dbReference type="NCBIfam" id="TIGR01907">
    <property type="entry name" value="casE_Cse3"/>
    <property type="match status" value="1"/>
</dbReference>
<dbReference type="AlphaFoldDB" id="A0A7H0JYS6"/>
<evidence type="ECO:0000313" key="3">
    <source>
        <dbReference type="Proteomes" id="UP000516235"/>
    </source>
</evidence>
<dbReference type="Gene3D" id="3.30.70.1200">
    <property type="entry name" value="Crispr-associated protein, domain 1"/>
    <property type="match status" value="1"/>
</dbReference>
<dbReference type="EMBL" id="CP061032">
    <property type="protein sequence ID" value="QNP90192.1"/>
    <property type="molecule type" value="Genomic_DNA"/>
</dbReference>
<evidence type="ECO:0000313" key="2">
    <source>
        <dbReference type="EMBL" id="QNP90192.1"/>
    </source>
</evidence>
<dbReference type="Proteomes" id="UP000642876">
    <property type="component" value="Unassembled WGS sequence"/>
</dbReference>
<dbReference type="Gene3D" id="3.30.70.1210">
    <property type="entry name" value="Crispr-associated protein, domain 2"/>
    <property type="match status" value="1"/>
</dbReference>
<reference evidence="3 4" key="1">
    <citation type="submission" date="2020-08" db="EMBL/GenBank/DDBJ databases">
        <title>novel species in genus Corynebacterium.</title>
        <authorList>
            <person name="Zhang G."/>
        </authorList>
    </citation>
    <scope>NUCLEOTIDE SEQUENCE [LARGE SCALE GENOMIC DNA]</scope>
    <source>
        <strain evidence="2">Zg-917</strain>
        <strain evidence="3 4">zg-917</strain>
    </source>
</reference>
<accession>A0A7H0JYS6</accession>
<dbReference type="KEGG" id="cluj:IAU68_11205"/>
<dbReference type="EMBL" id="JACMYE010000009">
    <property type="protein sequence ID" value="MBC3179749.1"/>
    <property type="molecule type" value="Genomic_DNA"/>
</dbReference>
<dbReference type="InterPro" id="IPR010179">
    <property type="entry name" value="CRISPR-assoc_prot_Cse3"/>
</dbReference>
<keyword evidence="4" id="KW-1185">Reference proteome</keyword>
<evidence type="ECO:0000313" key="1">
    <source>
        <dbReference type="EMBL" id="MBC3179749.1"/>
    </source>
</evidence>
<dbReference type="RefSeq" id="WP_171194616.1">
    <property type="nucleotide sequence ID" value="NZ_CP061032.1"/>
</dbReference>
<protein>
    <submittedName>
        <fullName evidence="2">Type I-E CRISPR-associated protein Cas6/Cse3/CasE</fullName>
    </submittedName>
</protein>
<proteinExistence type="predicted"/>
<name>A0A7H0JYS6_9CORY</name>
<gene>
    <name evidence="2" type="primary">cas6e</name>
    <name evidence="1" type="ORF">H7348_10615</name>
    <name evidence="2" type="ORF">IAU68_11205</name>
</gene>
<sequence>MTTLTRISLNPARRQGVKLLTDPQAMHAAVRSAFPPDISQTDARVLWRVDKRPHEHVLYIVGPEKPTGAHIVEQAGWDTRPAQSADYERFLSALTRGQRWRFELVANPTYSEPREGKRGKVKPHVSARNQLNWLYKQSERAGFCLAPRIDDTVADEERARWNVADQPQVLERWTDVFRRDKKSRNAPPVRISKARFVGTLEVTDPDRLRTTLTQGIGRGRAYGCGLLTLAPVK</sequence>
<dbReference type="SMART" id="SM01101">
    <property type="entry name" value="CRISPR_assoc"/>
    <property type="match status" value="1"/>
</dbReference>
<dbReference type="CDD" id="cd09727">
    <property type="entry name" value="Cas6_I-E"/>
    <property type="match status" value="1"/>
</dbReference>
<organism evidence="2 3">
    <name type="scientific">Corynebacterium lujinxingii</name>
    <dbReference type="NCBI Taxonomy" id="2763010"/>
    <lineage>
        <taxon>Bacteria</taxon>
        <taxon>Bacillati</taxon>
        <taxon>Actinomycetota</taxon>
        <taxon>Actinomycetes</taxon>
        <taxon>Mycobacteriales</taxon>
        <taxon>Corynebacteriaceae</taxon>
        <taxon>Corynebacterium</taxon>
    </lineage>
</organism>
<dbReference type="SUPFAM" id="SSF117987">
    <property type="entry name" value="CRISPR-associated protein"/>
    <property type="match status" value="2"/>
</dbReference>
<evidence type="ECO:0000313" key="4">
    <source>
        <dbReference type="Proteomes" id="UP000642876"/>
    </source>
</evidence>